<sequence>MSKERDYYFEQYQDRKMKKWAGFYLSEHTAIIEQEKNKQPAEKKRQMSWSEIDEVLAQAFQNQVEVMIQKEELDSEGNYGADIIGLIQGHDELGIYVGGHKIGYDEIRHVQLH</sequence>
<dbReference type="AlphaFoldDB" id="A0A0U2X065"/>
<name>A0A0U2X065_9ENTE</name>
<proteinExistence type="predicted"/>
<evidence type="ECO:0000313" key="2">
    <source>
        <dbReference type="Proteomes" id="UP000067523"/>
    </source>
</evidence>
<dbReference type="Proteomes" id="UP000067523">
    <property type="component" value="Chromosome"/>
</dbReference>
<dbReference type="STRING" id="118060.ATZ35_11425"/>
<evidence type="ECO:0000313" key="1">
    <source>
        <dbReference type="EMBL" id="ALS37738.1"/>
    </source>
</evidence>
<accession>A0A0U2X065</accession>
<dbReference type="RefSeq" id="WP_208927363.1">
    <property type="nucleotide sequence ID" value="NZ_CP013655.1"/>
</dbReference>
<organism evidence="1 2">
    <name type="scientific">Enterococcus rotai</name>
    <dbReference type="NCBI Taxonomy" id="118060"/>
    <lineage>
        <taxon>Bacteria</taxon>
        <taxon>Bacillati</taxon>
        <taxon>Bacillota</taxon>
        <taxon>Bacilli</taxon>
        <taxon>Lactobacillales</taxon>
        <taxon>Enterococcaceae</taxon>
        <taxon>Enterococcus</taxon>
    </lineage>
</organism>
<reference evidence="2" key="1">
    <citation type="submission" date="2015-12" db="EMBL/GenBank/DDBJ databases">
        <authorList>
            <person name="Lauer A."/>
            <person name="Humrighouse B."/>
            <person name="Loparev V."/>
            <person name="Shewmaker P.L."/>
            <person name="Whitney A.M."/>
            <person name="McLaughlin R.W."/>
        </authorList>
    </citation>
    <scope>NUCLEOTIDE SEQUENCE [LARGE SCALE GENOMIC DNA]</scope>
    <source>
        <strain evidence="2">LMG 26678</strain>
    </source>
</reference>
<gene>
    <name evidence="1" type="ORF">ATZ35_11425</name>
</gene>
<protein>
    <recommendedName>
        <fullName evidence="3">DNA-directed RNA polymerase beta subunit</fullName>
    </recommendedName>
</protein>
<dbReference type="KEGG" id="erx:ATZ35_11425"/>
<dbReference type="EMBL" id="CP013655">
    <property type="protein sequence ID" value="ALS37738.1"/>
    <property type="molecule type" value="Genomic_DNA"/>
</dbReference>
<keyword evidence="2" id="KW-1185">Reference proteome</keyword>
<evidence type="ECO:0008006" key="3">
    <source>
        <dbReference type="Google" id="ProtNLM"/>
    </source>
</evidence>